<dbReference type="Proteomes" id="UP000231293">
    <property type="component" value="Unassembled WGS sequence"/>
</dbReference>
<dbReference type="InterPro" id="IPR001387">
    <property type="entry name" value="Cro/C1-type_HTH"/>
</dbReference>
<evidence type="ECO:0000256" key="3">
    <source>
        <dbReference type="ARBA" id="ARBA00023163"/>
    </source>
</evidence>
<feature type="domain" description="HTH cro/C1-type" evidence="4">
    <location>
        <begin position="8"/>
        <end position="61"/>
    </location>
</feature>
<keyword evidence="3" id="KW-0804">Transcription</keyword>
<evidence type="ECO:0000313" key="5">
    <source>
        <dbReference type="EMBL" id="PIT15426.1"/>
    </source>
</evidence>
<dbReference type="GO" id="GO:0003677">
    <property type="term" value="F:DNA binding"/>
    <property type="evidence" value="ECO:0007669"/>
    <property type="project" value="UniProtKB-KW"/>
</dbReference>
<dbReference type="InterPro" id="IPR039418">
    <property type="entry name" value="LexA-like"/>
</dbReference>
<dbReference type="PANTHER" id="PTHR40661">
    <property type="match status" value="1"/>
</dbReference>
<name>A0A2N9WU11_9NEIS</name>
<dbReference type="CDD" id="cd06529">
    <property type="entry name" value="S24_LexA-like"/>
    <property type="match status" value="1"/>
</dbReference>
<dbReference type="Pfam" id="PF00717">
    <property type="entry name" value="Peptidase_S24"/>
    <property type="match status" value="1"/>
</dbReference>
<protein>
    <recommendedName>
        <fullName evidence="4">HTH cro/C1-type domain-containing protein</fullName>
    </recommendedName>
</protein>
<dbReference type="InterPro" id="IPR010982">
    <property type="entry name" value="Lambda_DNA-bd_dom_sf"/>
</dbReference>
<dbReference type="EMBL" id="MDVB01000060">
    <property type="protein sequence ID" value="PIT15426.1"/>
    <property type="molecule type" value="Genomic_DNA"/>
</dbReference>
<evidence type="ECO:0000259" key="4">
    <source>
        <dbReference type="PROSITE" id="PS50943"/>
    </source>
</evidence>
<evidence type="ECO:0000256" key="1">
    <source>
        <dbReference type="ARBA" id="ARBA00023015"/>
    </source>
</evidence>
<sequence length="226" mass="25729">MTTFGKRVAKLREEKKLSQEELGEIAGIRQSTIAQIEKGRNKSTRKIIELAEALDTTPNYLINGVIDLSVAPASSEIGSYTEKDVDNPDIGAYVKIPYYDISLSAGIGNATWIVRDNPERLLFRESWLQSRRLNEATLKAMYVRGESMEPLLYNMDTILLDISDVDVVDGCIYAIIFKDKLYIKKLRNTEDGIDIISYHPDYKPMHVTQEIYDRFQVLGKMVWRGG</sequence>
<dbReference type="SUPFAM" id="SSF51306">
    <property type="entry name" value="LexA/Signal peptidase"/>
    <property type="match status" value="1"/>
</dbReference>
<dbReference type="InterPro" id="IPR015927">
    <property type="entry name" value="Peptidase_S24_S26A/B/C"/>
</dbReference>
<gene>
    <name evidence="5" type="ORF">BGI32_05720</name>
</gene>
<dbReference type="PROSITE" id="PS50943">
    <property type="entry name" value="HTH_CROC1"/>
    <property type="match status" value="1"/>
</dbReference>
<evidence type="ECO:0000256" key="2">
    <source>
        <dbReference type="ARBA" id="ARBA00023125"/>
    </source>
</evidence>
<keyword evidence="2" id="KW-0238">DNA-binding</keyword>
<keyword evidence="1" id="KW-0805">Transcription regulation</keyword>
<reference evidence="5 6" key="1">
    <citation type="journal article" date="2017" name="MBio">
        <title>Type VI secretion-mediated competition in the bee gut microbiome.</title>
        <authorList>
            <person name="Steele M.I."/>
            <person name="Kwong W.K."/>
            <person name="Powell J.E."/>
            <person name="Whiteley M."/>
            <person name="Moran N.A."/>
        </authorList>
    </citation>
    <scope>NUCLEOTIDE SEQUENCE [LARGE SCALE GENOMIC DNA]</scope>
    <source>
        <strain evidence="5 6">App2-2</strain>
    </source>
</reference>
<dbReference type="Gene3D" id="2.10.109.10">
    <property type="entry name" value="Umud Fragment, subunit A"/>
    <property type="match status" value="1"/>
</dbReference>
<dbReference type="RefSeq" id="WP_100113584.1">
    <property type="nucleotide sequence ID" value="NZ_MDVB01000060.1"/>
</dbReference>
<dbReference type="Pfam" id="PF01381">
    <property type="entry name" value="HTH_3"/>
    <property type="match status" value="1"/>
</dbReference>
<organism evidence="5 6">
    <name type="scientific">Snodgrassella alvi</name>
    <dbReference type="NCBI Taxonomy" id="1196083"/>
    <lineage>
        <taxon>Bacteria</taxon>
        <taxon>Pseudomonadati</taxon>
        <taxon>Pseudomonadota</taxon>
        <taxon>Betaproteobacteria</taxon>
        <taxon>Neisseriales</taxon>
        <taxon>Neisseriaceae</taxon>
        <taxon>Snodgrassella</taxon>
    </lineage>
</organism>
<comment type="caution">
    <text evidence="5">The sequence shown here is derived from an EMBL/GenBank/DDBJ whole genome shotgun (WGS) entry which is preliminary data.</text>
</comment>
<dbReference type="CDD" id="cd00093">
    <property type="entry name" value="HTH_XRE"/>
    <property type="match status" value="1"/>
</dbReference>
<accession>A0A2N9WU11</accession>
<dbReference type="SUPFAM" id="SSF47413">
    <property type="entry name" value="lambda repressor-like DNA-binding domains"/>
    <property type="match status" value="1"/>
</dbReference>
<dbReference type="Gene3D" id="1.10.260.40">
    <property type="entry name" value="lambda repressor-like DNA-binding domains"/>
    <property type="match status" value="1"/>
</dbReference>
<dbReference type="SMART" id="SM00530">
    <property type="entry name" value="HTH_XRE"/>
    <property type="match status" value="1"/>
</dbReference>
<evidence type="ECO:0000313" key="6">
    <source>
        <dbReference type="Proteomes" id="UP000231293"/>
    </source>
</evidence>
<dbReference type="PANTHER" id="PTHR40661:SF3">
    <property type="entry name" value="FELS-1 PROPHAGE TRANSCRIPTIONAL REGULATOR"/>
    <property type="match status" value="1"/>
</dbReference>
<dbReference type="InterPro" id="IPR036286">
    <property type="entry name" value="LexA/Signal_pep-like_sf"/>
</dbReference>
<proteinExistence type="predicted"/>
<dbReference type="AlphaFoldDB" id="A0A2N9WU11"/>